<evidence type="ECO:0000313" key="1">
    <source>
        <dbReference type="EMBL" id="EFB3618898.1"/>
    </source>
</evidence>
<dbReference type="AlphaFoldDB" id="A0A7L5VTH9"/>
<protein>
    <submittedName>
        <fullName evidence="1">Uncharacterized protein</fullName>
    </submittedName>
</protein>
<proteinExistence type="predicted"/>
<accession>A0A7L5VTH9</accession>
<comment type="caution">
    <text evidence="1">The sequence shown here is derived from an EMBL/GenBank/DDBJ whole genome shotgun (WGS) entry which is preliminary data.</text>
</comment>
<dbReference type="Proteomes" id="UP000543252">
    <property type="component" value="Unassembled WGS sequence"/>
</dbReference>
<reference evidence="1 2" key="1">
    <citation type="submission" date="2019-07" db="EMBL/GenBank/DDBJ databases">
        <authorList>
            <consortium name="GenomeTrakr network: Whole genome sequencing for foodborne pathogen traceback"/>
        </authorList>
    </citation>
    <scope>NUCLEOTIDE SEQUENCE [LARGE SCALE GENOMIC DNA]</scope>
    <source>
        <strain evidence="1 2">PSU-1859</strain>
    </source>
</reference>
<name>A0A7L5VTH9_ECOLX</name>
<dbReference type="EMBL" id="AASFMQ010000117">
    <property type="protein sequence ID" value="EFB3618898.1"/>
    <property type="molecule type" value="Genomic_DNA"/>
</dbReference>
<organism evidence="1 2">
    <name type="scientific">Escherichia coli</name>
    <dbReference type="NCBI Taxonomy" id="562"/>
    <lineage>
        <taxon>Bacteria</taxon>
        <taxon>Pseudomonadati</taxon>
        <taxon>Pseudomonadota</taxon>
        <taxon>Gammaproteobacteria</taxon>
        <taxon>Enterobacterales</taxon>
        <taxon>Enterobacteriaceae</taxon>
        <taxon>Escherichia</taxon>
    </lineage>
</organism>
<sequence>MMYFIGFLFYALVVYSYFFIDEIYEIINQSYILARAITIGMGSLYIYPLLIFTCICLFAKKTEKYKSIVDSQTKLAASVSVSLGLIGTFQGLTAMVSSIAKSMGGEGDMAEKMNSMLSAISSALSAMSYAFLTSIVGVAVSVLLMLSLNFWLFYFKDISVKKNRNIIVNYPSLSHDNTSNIEEYLICINKNIEEQSLIQRKILESNKKLVVGMSETSGGLNCVREQLSVIIDIENKKLSEVKTYLKQLKGRLKTLIRNMLE</sequence>
<gene>
    <name evidence="1" type="ORF">FPS11_29350</name>
</gene>
<evidence type="ECO:0000313" key="2">
    <source>
        <dbReference type="Proteomes" id="UP000543252"/>
    </source>
</evidence>